<dbReference type="EMBL" id="JBBPBN010000010">
    <property type="protein sequence ID" value="KAK9031466.1"/>
    <property type="molecule type" value="Genomic_DNA"/>
</dbReference>
<name>A0ABR2T1U8_9ROSI</name>
<comment type="caution">
    <text evidence="1">The sequence shown here is derived from an EMBL/GenBank/DDBJ whole genome shotgun (WGS) entry which is preliminary data.</text>
</comment>
<organism evidence="1 2">
    <name type="scientific">Hibiscus sabdariffa</name>
    <name type="common">roselle</name>
    <dbReference type="NCBI Taxonomy" id="183260"/>
    <lineage>
        <taxon>Eukaryota</taxon>
        <taxon>Viridiplantae</taxon>
        <taxon>Streptophyta</taxon>
        <taxon>Embryophyta</taxon>
        <taxon>Tracheophyta</taxon>
        <taxon>Spermatophyta</taxon>
        <taxon>Magnoliopsida</taxon>
        <taxon>eudicotyledons</taxon>
        <taxon>Gunneridae</taxon>
        <taxon>Pentapetalae</taxon>
        <taxon>rosids</taxon>
        <taxon>malvids</taxon>
        <taxon>Malvales</taxon>
        <taxon>Malvaceae</taxon>
        <taxon>Malvoideae</taxon>
        <taxon>Hibiscus</taxon>
    </lineage>
</organism>
<protein>
    <recommendedName>
        <fullName evidence="3">EF-hand domain-containing protein</fullName>
    </recommendedName>
</protein>
<sequence>MVSHVLISCRVFSLAIFYTFELGKSTKECWTVPPLLASVEDEEAFNVSIRNRFVHLDSNYDGLSAYTELLKELQSLRVPGTNFGIDVKMDPNKLAYHYQCLFVQFDHDSNRTVS</sequence>
<accession>A0ABR2T1U8</accession>
<dbReference type="Proteomes" id="UP001396334">
    <property type="component" value="Unassembled WGS sequence"/>
</dbReference>
<evidence type="ECO:0000313" key="1">
    <source>
        <dbReference type="EMBL" id="KAK9031466.1"/>
    </source>
</evidence>
<reference evidence="1 2" key="1">
    <citation type="journal article" date="2024" name="G3 (Bethesda)">
        <title>Genome assembly of Hibiscus sabdariffa L. provides insights into metabolisms of medicinal natural products.</title>
        <authorList>
            <person name="Kim T."/>
        </authorList>
    </citation>
    <scope>NUCLEOTIDE SEQUENCE [LARGE SCALE GENOMIC DNA]</scope>
    <source>
        <strain evidence="1">TK-2024</strain>
        <tissue evidence="1">Old leaves</tissue>
    </source>
</reference>
<evidence type="ECO:0008006" key="3">
    <source>
        <dbReference type="Google" id="ProtNLM"/>
    </source>
</evidence>
<proteinExistence type="predicted"/>
<gene>
    <name evidence="1" type="ORF">V6N11_032843</name>
</gene>
<evidence type="ECO:0000313" key="2">
    <source>
        <dbReference type="Proteomes" id="UP001396334"/>
    </source>
</evidence>
<keyword evidence="2" id="KW-1185">Reference proteome</keyword>